<keyword evidence="3" id="KW-0731">Sigma factor</keyword>
<dbReference type="InterPro" id="IPR036388">
    <property type="entry name" value="WH-like_DNA-bd_sf"/>
</dbReference>
<gene>
    <name evidence="7" type="ORF">HNP60_002713</name>
</gene>
<evidence type="ECO:0000256" key="3">
    <source>
        <dbReference type="ARBA" id="ARBA00023082"/>
    </source>
</evidence>
<sequence>MLDDAEIREWFRREVLPLEGQLTHFIRHNWRVEDDVMDLRHDVYELVIAGARQGLPLATRPYMFVIARNHLINRAKRARIVSFELVADLELVDSDFGLFDAERHLGAREALRRVQEGLAKLTPRVRQIVQLRKIEGLNIRETAERLGIGSDAVRQQTSIGMRALTDHMLGGGGGGTARVAPPDRRETGGDA</sequence>
<keyword evidence="2" id="KW-0805">Transcription regulation</keyword>
<dbReference type="InterPro" id="IPR007630">
    <property type="entry name" value="RNA_pol_sigma70_r4"/>
</dbReference>
<proteinExistence type="inferred from homology"/>
<evidence type="ECO:0000313" key="8">
    <source>
        <dbReference type="Proteomes" id="UP001138540"/>
    </source>
</evidence>
<dbReference type="Proteomes" id="UP001138540">
    <property type="component" value="Unassembled WGS sequence"/>
</dbReference>
<dbReference type="Pfam" id="PF04545">
    <property type="entry name" value="Sigma70_r4"/>
    <property type="match status" value="1"/>
</dbReference>
<dbReference type="SUPFAM" id="SSF88659">
    <property type="entry name" value="Sigma3 and sigma4 domains of RNA polymerase sigma factors"/>
    <property type="match status" value="1"/>
</dbReference>
<organism evidence="7 8">
    <name type="scientific">Sphingobium lignivorans</name>
    <dbReference type="NCBI Taxonomy" id="2735886"/>
    <lineage>
        <taxon>Bacteria</taxon>
        <taxon>Pseudomonadati</taxon>
        <taxon>Pseudomonadota</taxon>
        <taxon>Alphaproteobacteria</taxon>
        <taxon>Sphingomonadales</taxon>
        <taxon>Sphingomonadaceae</taxon>
        <taxon>Sphingobium</taxon>
    </lineage>
</organism>
<evidence type="ECO:0000313" key="7">
    <source>
        <dbReference type="EMBL" id="MBB5986739.1"/>
    </source>
</evidence>
<comment type="caution">
    <text evidence="7">The sequence shown here is derived from an EMBL/GenBank/DDBJ whole genome shotgun (WGS) entry which is preliminary data.</text>
</comment>
<protein>
    <submittedName>
        <fullName evidence="7">RNA polymerase sigma-70 factor (ECF subfamily)</fullName>
    </submittedName>
</protein>
<dbReference type="RefSeq" id="WP_184154576.1">
    <property type="nucleotide sequence ID" value="NZ_JACHKA010000001.1"/>
</dbReference>
<keyword evidence="8" id="KW-1185">Reference proteome</keyword>
<comment type="similarity">
    <text evidence="1">Belongs to the sigma-70 factor family. ECF subfamily.</text>
</comment>
<dbReference type="PANTHER" id="PTHR43133:SF63">
    <property type="entry name" value="RNA POLYMERASE SIGMA FACTOR FECI-RELATED"/>
    <property type="match status" value="1"/>
</dbReference>
<reference evidence="7 8" key="1">
    <citation type="submission" date="2020-08" db="EMBL/GenBank/DDBJ databases">
        <title>Exploring microbial biodiversity for novel pathways involved in the catabolism of aromatic compounds derived from lignin.</title>
        <authorList>
            <person name="Elkins J."/>
        </authorList>
    </citation>
    <scope>NUCLEOTIDE SEQUENCE [LARGE SCALE GENOMIC DNA]</scope>
    <source>
        <strain evidence="7 8">B1D3A</strain>
    </source>
</reference>
<dbReference type="InterPro" id="IPR013325">
    <property type="entry name" value="RNA_pol_sigma_r2"/>
</dbReference>
<dbReference type="NCBIfam" id="TIGR02937">
    <property type="entry name" value="sigma70-ECF"/>
    <property type="match status" value="1"/>
</dbReference>
<evidence type="ECO:0000259" key="6">
    <source>
        <dbReference type="Pfam" id="PF04545"/>
    </source>
</evidence>
<evidence type="ECO:0000256" key="1">
    <source>
        <dbReference type="ARBA" id="ARBA00010641"/>
    </source>
</evidence>
<dbReference type="PANTHER" id="PTHR43133">
    <property type="entry name" value="RNA POLYMERASE ECF-TYPE SIGMA FACTO"/>
    <property type="match status" value="1"/>
</dbReference>
<evidence type="ECO:0000256" key="4">
    <source>
        <dbReference type="ARBA" id="ARBA00023163"/>
    </source>
</evidence>
<dbReference type="InterPro" id="IPR013324">
    <property type="entry name" value="RNA_pol_sigma_r3/r4-like"/>
</dbReference>
<evidence type="ECO:0000256" key="2">
    <source>
        <dbReference type="ARBA" id="ARBA00023015"/>
    </source>
</evidence>
<dbReference type="InterPro" id="IPR014284">
    <property type="entry name" value="RNA_pol_sigma-70_dom"/>
</dbReference>
<accession>A0ABR6NKP9</accession>
<feature type="domain" description="RNA polymerase sigma-70 region 4" evidence="6">
    <location>
        <begin position="118"/>
        <end position="164"/>
    </location>
</feature>
<dbReference type="InterPro" id="IPR039425">
    <property type="entry name" value="RNA_pol_sigma-70-like"/>
</dbReference>
<feature type="compositionally biased region" description="Basic and acidic residues" evidence="5">
    <location>
        <begin position="181"/>
        <end position="191"/>
    </location>
</feature>
<dbReference type="SUPFAM" id="SSF88946">
    <property type="entry name" value="Sigma2 domain of RNA polymerase sigma factors"/>
    <property type="match status" value="1"/>
</dbReference>
<feature type="region of interest" description="Disordered" evidence="5">
    <location>
        <begin position="170"/>
        <end position="191"/>
    </location>
</feature>
<keyword evidence="4" id="KW-0804">Transcription</keyword>
<evidence type="ECO:0000256" key="5">
    <source>
        <dbReference type="SAM" id="MobiDB-lite"/>
    </source>
</evidence>
<dbReference type="Gene3D" id="1.10.10.10">
    <property type="entry name" value="Winged helix-like DNA-binding domain superfamily/Winged helix DNA-binding domain"/>
    <property type="match status" value="1"/>
</dbReference>
<name>A0ABR6NKP9_9SPHN</name>
<dbReference type="EMBL" id="JACHKA010000001">
    <property type="protein sequence ID" value="MBB5986739.1"/>
    <property type="molecule type" value="Genomic_DNA"/>
</dbReference>